<keyword evidence="6" id="KW-1185">Reference proteome</keyword>
<comment type="caution">
    <text evidence="5">The sequence shown here is derived from an EMBL/GenBank/DDBJ whole genome shotgun (WGS) entry which is preliminary data.</text>
</comment>
<feature type="domain" description="J" evidence="4">
    <location>
        <begin position="5"/>
        <end position="68"/>
    </location>
</feature>
<dbReference type="InterPro" id="IPR036869">
    <property type="entry name" value="J_dom_sf"/>
</dbReference>
<evidence type="ECO:0000259" key="4">
    <source>
        <dbReference type="PROSITE" id="PS50076"/>
    </source>
</evidence>
<accession>A0A7X2TKE3</accession>
<dbReference type="Gene3D" id="1.10.287.110">
    <property type="entry name" value="DnaJ domain"/>
    <property type="match status" value="1"/>
</dbReference>
<dbReference type="GO" id="GO:0006260">
    <property type="term" value="P:DNA replication"/>
    <property type="evidence" value="ECO:0007669"/>
    <property type="project" value="UniProtKB-KW"/>
</dbReference>
<evidence type="ECO:0000313" key="6">
    <source>
        <dbReference type="Proteomes" id="UP000440513"/>
    </source>
</evidence>
<evidence type="ECO:0000313" key="5">
    <source>
        <dbReference type="EMBL" id="MST65167.1"/>
    </source>
</evidence>
<dbReference type="PROSITE" id="PS50076">
    <property type="entry name" value="DNAJ_2"/>
    <property type="match status" value="1"/>
</dbReference>
<evidence type="ECO:0000256" key="2">
    <source>
        <dbReference type="SAM" id="MobiDB-lite"/>
    </source>
</evidence>
<dbReference type="RefSeq" id="WP_154431073.1">
    <property type="nucleotide sequence ID" value="NZ_VUMS01000001.1"/>
</dbReference>
<keyword evidence="3" id="KW-1133">Transmembrane helix</keyword>
<gene>
    <name evidence="5" type="ORF">FYJ57_00120</name>
</gene>
<dbReference type="AlphaFoldDB" id="A0A7X2TKE3"/>
<sequence length="413" mass="49048">MDQLTAYRILQLMPGSTRREIREAYARLAKEYHPEEHPKEFNQIQEAYQLLTDRGENWSSDAVDDWFSDGEKTESEWESEETCESDTRWKEEEEQEESEESEESFDEDFEESDATEESWKRTEKDAEDLQENEKSKAQQKKETLEQERKNTEAYQDISQWEFRFDAFEEAERREQWKREAETQRRKMDWQREQEKLQEQTRRAIRDSLYELELILEDRRRRNRTELYEPFFFRRENKAVMLQEAYVSGLIDLLEKYPVKRKVYLTLQKIYSGSGAESAKVLIRYLEQKNKKENPNVWGAAAFAAIGIGQLQGICGEEWKSSFSTMLMLIVVILGLGILYAGLRTHYSVGISQIWIAGILFWLSFLGLITTISDNLFWDADTGIFLVVMVWFESIIWMVILGIRAIVLKIKNRR</sequence>
<feature type="transmembrane region" description="Helical" evidence="3">
    <location>
        <begin position="353"/>
        <end position="371"/>
    </location>
</feature>
<feature type="compositionally biased region" description="Basic and acidic residues" evidence="2">
    <location>
        <begin position="131"/>
        <end position="150"/>
    </location>
</feature>
<dbReference type="InterPro" id="IPR001623">
    <property type="entry name" value="DnaJ_domain"/>
</dbReference>
<keyword evidence="3" id="KW-0812">Transmembrane</keyword>
<organism evidence="5 6">
    <name type="scientific">Oliverpabstia intestinalis</name>
    <dbReference type="NCBI Taxonomy" id="2606633"/>
    <lineage>
        <taxon>Bacteria</taxon>
        <taxon>Bacillati</taxon>
        <taxon>Bacillota</taxon>
        <taxon>Clostridia</taxon>
        <taxon>Lachnospirales</taxon>
        <taxon>Lachnospiraceae</taxon>
        <taxon>Oliverpabstia</taxon>
    </lineage>
</organism>
<dbReference type="PRINTS" id="PR00625">
    <property type="entry name" value="JDOMAIN"/>
</dbReference>
<dbReference type="Pfam" id="PF00226">
    <property type="entry name" value="DnaJ"/>
    <property type="match status" value="1"/>
</dbReference>
<reference evidence="5 6" key="1">
    <citation type="submission" date="2019-08" db="EMBL/GenBank/DDBJ databases">
        <title>In-depth cultivation of the pig gut microbiome towards novel bacterial diversity and tailored functional studies.</title>
        <authorList>
            <person name="Wylensek D."/>
            <person name="Hitch T.C.A."/>
            <person name="Clavel T."/>
        </authorList>
    </citation>
    <scope>NUCLEOTIDE SEQUENCE [LARGE SCALE GENOMIC DNA]</scope>
    <source>
        <strain evidence="5 6">BSM-380-WT-5A</strain>
    </source>
</reference>
<keyword evidence="1" id="KW-0235">DNA replication</keyword>
<dbReference type="SUPFAM" id="SSF46565">
    <property type="entry name" value="Chaperone J-domain"/>
    <property type="match status" value="1"/>
</dbReference>
<feature type="region of interest" description="Disordered" evidence="2">
    <location>
        <begin position="59"/>
        <end position="150"/>
    </location>
</feature>
<name>A0A7X2TKE3_9FIRM</name>
<protein>
    <submittedName>
        <fullName evidence="5">DnaJ domain-containing protein</fullName>
    </submittedName>
</protein>
<dbReference type="EMBL" id="VUMS01000001">
    <property type="protein sequence ID" value="MST65167.1"/>
    <property type="molecule type" value="Genomic_DNA"/>
</dbReference>
<feature type="compositionally biased region" description="Acidic residues" evidence="2">
    <location>
        <begin position="92"/>
        <end position="116"/>
    </location>
</feature>
<feature type="transmembrane region" description="Helical" evidence="3">
    <location>
        <begin position="383"/>
        <end position="406"/>
    </location>
</feature>
<dbReference type="SMART" id="SM00271">
    <property type="entry name" value="DnaJ"/>
    <property type="match status" value="1"/>
</dbReference>
<evidence type="ECO:0000256" key="3">
    <source>
        <dbReference type="SAM" id="Phobius"/>
    </source>
</evidence>
<feature type="transmembrane region" description="Helical" evidence="3">
    <location>
        <begin position="322"/>
        <end position="341"/>
    </location>
</feature>
<dbReference type="Proteomes" id="UP000440513">
    <property type="component" value="Unassembled WGS sequence"/>
</dbReference>
<dbReference type="CDD" id="cd06257">
    <property type="entry name" value="DnaJ"/>
    <property type="match status" value="1"/>
</dbReference>
<evidence type="ECO:0000256" key="1">
    <source>
        <dbReference type="ARBA" id="ARBA00022705"/>
    </source>
</evidence>
<proteinExistence type="predicted"/>
<keyword evidence="3" id="KW-0472">Membrane</keyword>